<dbReference type="InterPro" id="IPR036249">
    <property type="entry name" value="Thioredoxin-like_sf"/>
</dbReference>
<accession>A0A0F9C802</accession>
<dbReference type="Gene3D" id="3.40.30.10">
    <property type="entry name" value="Glutaredoxin"/>
    <property type="match status" value="1"/>
</dbReference>
<dbReference type="SUPFAM" id="SSF52833">
    <property type="entry name" value="Thioredoxin-like"/>
    <property type="match status" value="1"/>
</dbReference>
<dbReference type="AlphaFoldDB" id="A0A0F9C802"/>
<dbReference type="EMBL" id="LAZR01037349">
    <property type="protein sequence ID" value="KKL22437.1"/>
    <property type="molecule type" value="Genomic_DNA"/>
</dbReference>
<feature type="non-terminal residue" evidence="1">
    <location>
        <position position="158"/>
    </location>
</feature>
<evidence type="ECO:0000313" key="1">
    <source>
        <dbReference type="EMBL" id="KKL22437.1"/>
    </source>
</evidence>
<protein>
    <recommendedName>
        <fullName evidence="2">Thioredoxin-like fold domain-containing protein</fullName>
    </recommendedName>
</protein>
<evidence type="ECO:0008006" key="2">
    <source>
        <dbReference type="Google" id="ProtNLM"/>
    </source>
</evidence>
<name>A0A0F9C802_9ZZZZ</name>
<proteinExistence type="predicted"/>
<comment type="caution">
    <text evidence="1">The sequence shown here is derived from an EMBL/GenBank/DDBJ whole genome shotgun (WGS) entry which is preliminary data.</text>
</comment>
<organism evidence="1">
    <name type="scientific">marine sediment metagenome</name>
    <dbReference type="NCBI Taxonomy" id="412755"/>
    <lineage>
        <taxon>unclassified sequences</taxon>
        <taxon>metagenomes</taxon>
        <taxon>ecological metagenomes</taxon>
    </lineage>
</organism>
<sequence>MSEGLKAGLVESAKEMGAKKNTIKKINSMPGCEDDKDIEVKGRGVTKKTDYQVHMSDCMKGGKDMKTCAVDWKDKKPSNGGAVKEVAQTLAGGGEGENGLLCASITMIGEASCPNCQDVKEVLKEEISRGDIKVKSLHYGEGKKIAKELGIDAVPTFV</sequence>
<reference evidence="1" key="1">
    <citation type="journal article" date="2015" name="Nature">
        <title>Complex archaea that bridge the gap between prokaryotes and eukaryotes.</title>
        <authorList>
            <person name="Spang A."/>
            <person name="Saw J.H."/>
            <person name="Jorgensen S.L."/>
            <person name="Zaremba-Niedzwiedzka K."/>
            <person name="Martijn J."/>
            <person name="Lind A.E."/>
            <person name="van Eijk R."/>
            <person name="Schleper C."/>
            <person name="Guy L."/>
            <person name="Ettema T.J."/>
        </authorList>
    </citation>
    <scope>NUCLEOTIDE SEQUENCE</scope>
</reference>
<gene>
    <name evidence="1" type="ORF">LCGC14_2435430</name>
</gene>